<dbReference type="EnsemblMetazoa" id="SCAU000391-RA">
    <property type="protein sequence ID" value="SCAU000391-PA"/>
    <property type="gene ID" value="SCAU000391"/>
</dbReference>
<feature type="chain" id="PRO_5009325338" evidence="1">
    <location>
        <begin position="21"/>
        <end position="183"/>
    </location>
</feature>
<dbReference type="InterPro" id="IPR010512">
    <property type="entry name" value="DUF1091"/>
</dbReference>
<name>A0A1I8NMP6_STOCA</name>
<gene>
    <name evidence="2" type="primary">106086493</name>
</gene>
<dbReference type="OrthoDB" id="7786537at2759"/>
<dbReference type="Proteomes" id="UP000095300">
    <property type="component" value="Unassembled WGS sequence"/>
</dbReference>
<dbReference type="PANTHER" id="PTHR20898:SF0">
    <property type="entry name" value="DAEDALUS ON 3-RELATED"/>
    <property type="match status" value="1"/>
</dbReference>
<keyword evidence="3" id="KW-1185">Reference proteome</keyword>
<protein>
    <submittedName>
        <fullName evidence="2">Uncharacterized protein</fullName>
    </submittedName>
</protein>
<dbReference type="Pfam" id="PF06477">
    <property type="entry name" value="DUF1091"/>
    <property type="match status" value="1"/>
</dbReference>
<evidence type="ECO:0000256" key="1">
    <source>
        <dbReference type="SAM" id="SignalP"/>
    </source>
</evidence>
<organism evidence="2 3">
    <name type="scientific">Stomoxys calcitrans</name>
    <name type="common">Stable fly</name>
    <name type="synonym">Conops calcitrans</name>
    <dbReference type="NCBI Taxonomy" id="35570"/>
    <lineage>
        <taxon>Eukaryota</taxon>
        <taxon>Metazoa</taxon>
        <taxon>Ecdysozoa</taxon>
        <taxon>Arthropoda</taxon>
        <taxon>Hexapoda</taxon>
        <taxon>Insecta</taxon>
        <taxon>Pterygota</taxon>
        <taxon>Neoptera</taxon>
        <taxon>Endopterygota</taxon>
        <taxon>Diptera</taxon>
        <taxon>Brachycera</taxon>
        <taxon>Muscomorpha</taxon>
        <taxon>Muscoidea</taxon>
        <taxon>Muscidae</taxon>
        <taxon>Stomoxys</taxon>
    </lineage>
</organism>
<sequence>MQSKVFFLIVALNGLGIGEGSKRPFNVELHNISYNTFTDLVQTINCDFKKLALNRYAVNAMFELSRNMPQDTDIEILIHYRLPKGIRTVKFLNLKLRVCDILTHVPTVPLIKEILNKLARVSNLPFSCPIHGNKMYNVTNLIVTEALFPIYAPIVNFNFTLNFFEQQTKFAFFQVEGSTLRKT</sequence>
<evidence type="ECO:0000313" key="2">
    <source>
        <dbReference type="EnsemblMetazoa" id="SCAU000391-PA"/>
    </source>
</evidence>
<feature type="signal peptide" evidence="1">
    <location>
        <begin position="1"/>
        <end position="20"/>
    </location>
</feature>
<reference evidence="2" key="1">
    <citation type="submission" date="2020-05" db="UniProtKB">
        <authorList>
            <consortium name="EnsemblMetazoa"/>
        </authorList>
    </citation>
    <scope>IDENTIFICATION</scope>
    <source>
        <strain evidence="2">USDA</strain>
    </source>
</reference>
<keyword evidence="1" id="KW-0732">Signal</keyword>
<accession>A0A1I8NMP6</accession>
<dbReference type="AlphaFoldDB" id="A0A1I8NMP6"/>
<dbReference type="VEuPathDB" id="VectorBase:SCAU000391"/>
<evidence type="ECO:0000313" key="3">
    <source>
        <dbReference type="Proteomes" id="UP000095300"/>
    </source>
</evidence>
<dbReference type="PANTHER" id="PTHR20898">
    <property type="entry name" value="DAEDALUS ON 3-RELATED-RELATED"/>
    <property type="match status" value="1"/>
</dbReference>
<dbReference type="KEGG" id="scac:106086493"/>
<proteinExistence type="predicted"/>